<protein>
    <recommendedName>
        <fullName evidence="6">RNA polymerase sigma factor</fullName>
    </recommendedName>
</protein>
<evidence type="ECO:0000313" key="10">
    <source>
        <dbReference type="Proteomes" id="UP000254939"/>
    </source>
</evidence>
<comment type="caution">
    <text evidence="9">The sequence shown here is derived from an EMBL/GenBank/DDBJ whole genome shotgun (WGS) entry which is preliminary data.</text>
</comment>
<evidence type="ECO:0000259" key="8">
    <source>
        <dbReference type="Pfam" id="PF08281"/>
    </source>
</evidence>
<keyword evidence="5 6" id="KW-0804">Transcription</keyword>
<dbReference type="NCBIfam" id="TIGR02937">
    <property type="entry name" value="sigma70-ECF"/>
    <property type="match status" value="1"/>
</dbReference>
<dbReference type="InterPro" id="IPR039425">
    <property type="entry name" value="RNA_pol_sigma-70-like"/>
</dbReference>
<name>A0A370KGE8_9HYPH</name>
<dbReference type="SUPFAM" id="SSF88946">
    <property type="entry name" value="Sigma2 domain of RNA polymerase sigma factors"/>
    <property type="match status" value="1"/>
</dbReference>
<dbReference type="Proteomes" id="UP000254939">
    <property type="component" value="Unassembled WGS sequence"/>
</dbReference>
<evidence type="ECO:0000313" key="9">
    <source>
        <dbReference type="EMBL" id="RDJ03852.1"/>
    </source>
</evidence>
<dbReference type="InterPro" id="IPR013325">
    <property type="entry name" value="RNA_pol_sigma_r2"/>
</dbReference>
<dbReference type="InterPro" id="IPR007627">
    <property type="entry name" value="RNA_pol_sigma70_r2"/>
</dbReference>
<gene>
    <name evidence="9" type="ORF">B5K06_28455</name>
</gene>
<proteinExistence type="inferred from homology"/>
<dbReference type="CDD" id="cd06171">
    <property type="entry name" value="Sigma70_r4"/>
    <property type="match status" value="1"/>
</dbReference>
<dbReference type="GO" id="GO:0003677">
    <property type="term" value="F:DNA binding"/>
    <property type="evidence" value="ECO:0007669"/>
    <property type="project" value="UniProtKB-KW"/>
</dbReference>
<dbReference type="SUPFAM" id="SSF88659">
    <property type="entry name" value="Sigma3 and sigma4 domains of RNA polymerase sigma factors"/>
    <property type="match status" value="1"/>
</dbReference>
<dbReference type="InterPro" id="IPR000838">
    <property type="entry name" value="RNA_pol_sigma70_ECF_CS"/>
</dbReference>
<dbReference type="Pfam" id="PF04542">
    <property type="entry name" value="Sigma70_r2"/>
    <property type="match status" value="1"/>
</dbReference>
<evidence type="ECO:0000256" key="5">
    <source>
        <dbReference type="ARBA" id="ARBA00023163"/>
    </source>
</evidence>
<evidence type="ECO:0000256" key="4">
    <source>
        <dbReference type="ARBA" id="ARBA00023125"/>
    </source>
</evidence>
<dbReference type="EMBL" id="NAAC01000041">
    <property type="protein sequence ID" value="RDJ03852.1"/>
    <property type="molecule type" value="Genomic_DNA"/>
</dbReference>
<dbReference type="Pfam" id="PF08281">
    <property type="entry name" value="Sigma70_r4_2"/>
    <property type="match status" value="1"/>
</dbReference>
<dbReference type="GO" id="GO:0006352">
    <property type="term" value="P:DNA-templated transcription initiation"/>
    <property type="evidence" value="ECO:0007669"/>
    <property type="project" value="InterPro"/>
</dbReference>
<dbReference type="InterPro" id="IPR013324">
    <property type="entry name" value="RNA_pol_sigma_r3/r4-like"/>
</dbReference>
<evidence type="ECO:0000256" key="2">
    <source>
        <dbReference type="ARBA" id="ARBA00023015"/>
    </source>
</evidence>
<feature type="domain" description="RNA polymerase sigma factor 70 region 4 type 2" evidence="8">
    <location>
        <begin position="128"/>
        <end position="178"/>
    </location>
</feature>
<keyword evidence="3 6" id="KW-0731">Sigma factor</keyword>
<dbReference type="AlphaFoldDB" id="A0A370KGE8"/>
<sequence length="183" mass="21172">MKPERSPPLALLLLYLQGKAISVYSSTDSVRREIVDLMPALRAFARTFYRNPADADDLVQETLIRALIHLDRYKDGTRLKSWLFTIMRNCFCTRYRLTKREAVGAVECVSLRESVQPDQEWHVRGHELEAACVRLPEIYRGAFEFVFIDGRSYEEAADHFHCPIGTIKSRVNRARRHLMSALS</sequence>
<dbReference type="InterPro" id="IPR036388">
    <property type="entry name" value="WH-like_DNA-bd_sf"/>
</dbReference>
<dbReference type="InterPro" id="IPR014284">
    <property type="entry name" value="RNA_pol_sigma-70_dom"/>
</dbReference>
<organism evidence="9 10">
    <name type="scientific">Rhizobium grahamii</name>
    <dbReference type="NCBI Taxonomy" id="1120045"/>
    <lineage>
        <taxon>Bacteria</taxon>
        <taxon>Pseudomonadati</taxon>
        <taxon>Pseudomonadota</taxon>
        <taxon>Alphaproteobacteria</taxon>
        <taxon>Hyphomicrobiales</taxon>
        <taxon>Rhizobiaceae</taxon>
        <taxon>Rhizobium/Agrobacterium group</taxon>
        <taxon>Rhizobium</taxon>
    </lineage>
</organism>
<dbReference type="InterPro" id="IPR013249">
    <property type="entry name" value="RNA_pol_sigma70_r4_t2"/>
</dbReference>
<dbReference type="Gene3D" id="1.10.10.10">
    <property type="entry name" value="Winged helix-like DNA-binding domain superfamily/Winged helix DNA-binding domain"/>
    <property type="match status" value="1"/>
</dbReference>
<dbReference type="GO" id="GO:0016987">
    <property type="term" value="F:sigma factor activity"/>
    <property type="evidence" value="ECO:0007669"/>
    <property type="project" value="UniProtKB-KW"/>
</dbReference>
<feature type="domain" description="RNA polymerase sigma-70 region 2" evidence="7">
    <location>
        <begin position="37"/>
        <end position="100"/>
    </location>
</feature>
<reference evidence="9 10" key="1">
    <citation type="submission" date="2017-03" db="EMBL/GenBank/DDBJ databases">
        <title>Genome analysis of Rhizobial strains effectives or ineffectives for nitrogen fixation isolated from bean seeds.</title>
        <authorList>
            <person name="Peralta H."/>
            <person name="Aguilar-Vera A."/>
            <person name="Mora Y."/>
            <person name="Vargas-Lagunas C."/>
            <person name="Girard L."/>
            <person name="Mora J."/>
        </authorList>
    </citation>
    <scope>NUCLEOTIDE SEQUENCE [LARGE SCALE GENOMIC DNA]</scope>
    <source>
        <strain evidence="9 10">CCGM3</strain>
    </source>
</reference>
<keyword evidence="2 6" id="KW-0805">Transcription regulation</keyword>
<evidence type="ECO:0000259" key="7">
    <source>
        <dbReference type="Pfam" id="PF04542"/>
    </source>
</evidence>
<dbReference type="Gene3D" id="1.10.1740.10">
    <property type="match status" value="1"/>
</dbReference>
<comment type="similarity">
    <text evidence="1 6">Belongs to the sigma-70 factor family. ECF subfamily.</text>
</comment>
<dbReference type="PANTHER" id="PTHR43133">
    <property type="entry name" value="RNA POLYMERASE ECF-TYPE SIGMA FACTO"/>
    <property type="match status" value="1"/>
</dbReference>
<evidence type="ECO:0000256" key="6">
    <source>
        <dbReference type="RuleBase" id="RU000716"/>
    </source>
</evidence>
<dbReference type="PROSITE" id="PS01063">
    <property type="entry name" value="SIGMA70_ECF"/>
    <property type="match status" value="1"/>
</dbReference>
<evidence type="ECO:0000256" key="1">
    <source>
        <dbReference type="ARBA" id="ARBA00010641"/>
    </source>
</evidence>
<dbReference type="PANTHER" id="PTHR43133:SF25">
    <property type="entry name" value="RNA POLYMERASE SIGMA FACTOR RFAY-RELATED"/>
    <property type="match status" value="1"/>
</dbReference>
<evidence type="ECO:0000256" key="3">
    <source>
        <dbReference type="ARBA" id="ARBA00023082"/>
    </source>
</evidence>
<dbReference type="OrthoDB" id="9803470at2"/>
<keyword evidence="4 6" id="KW-0238">DNA-binding</keyword>
<accession>A0A370KGE8</accession>